<evidence type="ECO:0000313" key="2">
    <source>
        <dbReference type="EMBL" id="WNG42652.1"/>
    </source>
</evidence>
<dbReference type="PROSITE" id="PS51257">
    <property type="entry name" value="PROKAR_LIPOPROTEIN"/>
    <property type="match status" value="1"/>
</dbReference>
<evidence type="ECO:0008006" key="4">
    <source>
        <dbReference type="Google" id="ProtNLM"/>
    </source>
</evidence>
<accession>A0ABY9WLP9</accession>
<feature type="signal peptide" evidence="1">
    <location>
        <begin position="1"/>
        <end position="19"/>
    </location>
</feature>
<reference evidence="2 3" key="1">
    <citation type="submission" date="2019-08" db="EMBL/GenBank/DDBJ databases">
        <title>Archangium and Cystobacter genomes.</title>
        <authorList>
            <person name="Chen I.-C.K."/>
            <person name="Wielgoss S."/>
        </authorList>
    </citation>
    <scope>NUCLEOTIDE SEQUENCE [LARGE SCALE GENOMIC DNA]</scope>
    <source>
        <strain evidence="2 3">Cbm 6</strain>
    </source>
</reference>
<keyword evidence="1" id="KW-0732">Signal</keyword>
<name>A0ABY9WLP9_9BACT</name>
<dbReference type="RefSeq" id="WP_395812585.1">
    <property type="nucleotide sequence ID" value="NZ_CP043494.1"/>
</dbReference>
<dbReference type="EMBL" id="CP043494">
    <property type="protein sequence ID" value="WNG42652.1"/>
    <property type="molecule type" value="Genomic_DNA"/>
</dbReference>
<evidence type="ECO:0000256" key="1">
    <source>
        <dbReference type="SAM" id="SignalP"/>
    </source>
</evidence>
<proteinExistence type="predicted"/>
<protein>
    <recommendedName>
        <fullName evidence="4">Lipoprotein</fullName>
    </recommendedName>
</protein>
<keyword evidence="3" id="KW-1185">Reference proteome</keyword>
<dbReference type="Proteomes" id="UP001611383">
    <property type="component" value="Chromosome"/>
</dbReference>
<gene>
    <name evidence="2" type="ORF">F0U60_00020</name>
</gene>
<evidence type="ECO:0000313" key="3">
    <source>
        <dbReference type="Proteomes" id="UP001611383"/>
    </source>
</evidence>
<organism evidence="2 3">
    <name type="scientific">Archangium minus</name>
    <dbReference type="NCBI Taxonomy" id="83450"/>
    <lineage>
        <taxon>Bacteria</taxon>
        <taxon>Pseudomonadati</taxon>
        <taxon>Myxococcota</taxon>
        <taxon>Myxococcia</taxon>
        <taxon>Myxococcales</taxon>
        <taxon>Cystobacterineae</taxon>
        <taxon>Archangiaceae</taxon>
        <taxon>Archangium</taxon>
    </lineage>
</organism>
<feature type="chain" id="PRO_5047470938" description="Lipoprotein" evidence="1">
    <location>
        <begin position="20"/>
        <end position="274"/>
    </location>
</feature>
<sequence>MNLRTFTLRQTLLSAAALAVTACGGEGASLRFSVNESQSTAASALVRGAETPAPAETAPTFRSSDGVTFTLTEARIHLKDIRLDLPQGTKCAEVRGLLSGATCKGGESGSGSGTVLIPGPLIVDLMTGTTTPDLSGLRLPAGTYKRIDFRLDKAKADEVASGEPLVDYSLLVKARFTRENTDNTLDLKLGFSEDARFESATGVEVGADDALLALLKPQAWLEGLPVATCLEKGDLEITSNVLHLDDQAKGDCSGAEDTVKRNIKNSGDLRKAKE</sequence>